<comment type="caution">
    <text evidence="5">The sequence shown here is derived from an EMBL/GenBank/DDBJ whole genome shotgun (WGS) entry which is preliminary data.</text>
</comment>
<sequence>MNRLTAQEQRVAQLAAEQLTNREIGVQLRISHRTVGHHLGNVFAKLGINTRTELSHLHAGREPP</sequence>
<dbReference type="SMART" id="SM00421">
    <property type="entry name" value="HTH_LUXR"/>
    <property type="match status" value="1"/>
</dbReference>
<dbReference type="PANTHER" id="PTHR44688">
    <property type="entry name" value="DNA-BINDING TRANSCRIPTIONAL ACTIVATOR DEVR_DOSR"/>
    <property type="match status" value="1"/>
</dbReference>
<keyword evidence="6" id="KW-1185">Reference proteome</keyword>
<dbReference type="InterPro" id="IPR036388">
    <property type="entry name" value="WH-like_DNA-bd_sf"/>
</dbReference>
<evidence type="ECO:0000259" key="4">
    <source>
        <dbReference type="PROSITE" id="PS50043"/>
    </source>
</evidence>
<dbReference type="PRINTS" id="PR00038">
    <property type="entry name" value="HTHLUXR"/>
</dbReference>
<organism evidence="5 6">
    <name type="scientific">Streptomyces caviscabies</name>
    <dbReference type="NCBI Taxonomy" id="90079"/>
    <lineage>
        <taxon>Bacteria</taxon>
        <taxon>Bacillati</taxon>
        <taxon>Actinomycetota</taxon>
        <taxon>Actinomycetes</taxon>
        <taxon>Kitasatosporales</taxon>
        <taxon>Streptomycetaceae</taxon>
        <taxon>Streptomyces</taxon>
    </lineage>
</organism>
<dbReference type="PROSITE" id="PS50043">
    <property type="entry name" value="HTH_LUXR_2"/>
    <property type="match status" value="1"/>
</dbReference>
<evidence type="ECO:0000256" key="1">
    <source>
        <dbReference type="ARBA" id="ARBA00023015"/>
    </source>
</evidence>
<dbReference type="SUPFAM" id="SSF46894">
    <property type="entry name" value="C-terminal effector domain of the bipartite response regulators"/>
    <property type="match status" value="1"/>
</dbReference>
<dbReference type="Pfam" id="PF00196">
    <property type="entry name" value="GerE"/>
    <property type="match status" value="1"/>
</dbReference>
<reference evidence="6" key="1">
    <citation type="journal article" date="2019" name="Int. J. Syst. Evol. Microbiol.">
        <title>The Global Catalogue of Microorganisms (GCM) 10K type strain sequencing project: providing services to taxonomists for standard genome sequencing and annotation.</title>
        <authorList>
            <consortium name="The Broad Institute Genomics Platform"/>
            <consortium name="The Broad Institute Genome Sequencing Center for Infectious Disease"/>
            <person name="Wu L."/>
            <person name="Ma J."/>
        </authorList>
    </citation>
    <scope>NUCLEOTIDE SEQUENCE [LARGE SCALE GENOMIC DNA]</scope>
    <source>
        <strain evidence="6">ICMP 19430</strain>
    </source>
</reference>
<gene>
    <name evidence="5" type="ORF">ACFQW9_15285</name>
</gene>
<evidence type="ECO:0000313" key="5">
    <source>
        <dbReference type="EMBL" id="MFC7352003.1"/>
    </source>
</evidence>
<accession>A0ABW2MER1</accession>
<evidence type="ECO:0000256" key="2">
    <source>
        <dbReference type="ARBA" id="ARBA00023125"/>
    </source>
</evidence>
<keyword evidence="2" id="KW-0238">DNA-binding</keyword>
<dbReference type="EMBL" id="JBHTCK010000004">
    <property type="protein sequence ID" value="MFC7352003.1"/>
    <property type="molecule type" value="Genomic_DNA"/>
</dbReference>
<dbReference type="Proteomes" id="UP001596509">
    <property type="component" value="Unassembled WGS sequence"/>
</dbReference>
<dbReference type="Gene3D" id="1.10.10.10">
    <property type="entry name" value="Winged helix-like DNA-binding domain superfamily/Winged helix DNA-binding domain"/>
    <property type="match status" value="1"/>
</dbReference>
<dbReference type="InterPro" id="IPR000792">
    <property type="entry name" value="Tscrpt_reg_LuxR_C"/>
</dbReference>
<proteinExistence type="predicted"/>
<protein>
    <submittedName>
        <fullName evidence="5">Helix-turn-helix transcriptional regulator</fullName>
    </submittedName>
</protein>
<keyword evidence="1" id="KW-0805">Transcription regulation</keyword>
<name>A0ABW2MER1_9ACTN</name>
<dbReference type="CDD" id="cd06170">
    <property type="entry name" value="LuxR_C_like"/>
    <property type="match status" value="1"/>
</dbReference>
<dbReference type="PANTHER" id="PTHR44688:SF16">
    <property type="entry name" value="DNA-BINDING TRANSCRIPTIONAL ACTIVATOR DEVR_DOSR"/>
    <property type="match status" value="1"/>
</dbReference>
<feature type="domain" description="HTH luxR-type" evidence="4">
    <location>
        <begin position="1"/>
        <end position="62"/>
    </location>
</feature>
<dbReference type="InterPro" id="IPR016032">
    <property type="entry name" value="Sig_transdc_resp-reg_C-effctor"/>
</dbReference>
<keyword evidence="3" id="KW-0804">Transcription</keyword>
<dbReference type="RefSeq" id="WP_319285106.1">
    <property type="nucleotide sequence ID" value="NZ_JBHTCK010000004.1"/>
</dbReference>
<evidence type="ECO:0000256" key="3">
    <source>
        <dbReference type="ARBA" id="ARBA00023163"/>
    </source>
</evidence>
<evidence type="ECO:0000313" key="6">
    <source>
        <dbReference type="Proteomes" id="UP001596509"/>
    </source>
</evidence>